<evidence type="ECO:0000256" key="6">
    <source>
        <dbReference type="ARBA" id="ARBA00023141"/>
    </source>
</evidence>
<dbReference type="InterPro" id="IPR011060">
    <property type="entry name" value="RibuloseP-bd_barrel"/>
</dbReference>
<dbReference type="NCBIfam" id="NF001377">
    <property type="entry name" value="PRK00278.2-4"/>
    <property type="match status" value="1"/>
</dbReference>
<sequence>MNILDKIIAHKKEEVAERKSLVPVKLLEKSIFYENRVVSMKKYVTRPDKTGIIAEFKRKSPSKGLINGTASVEKTSIGYMQAGASALSILTDKEFFGGSNDDLTTARKFNFCPILRKDFVIDEYQIIEAKSIGADCILLIAAALDPNRLEELAKFAHTLGLEVLMEVHDEEELERSLNSHLDLVGVNNRSLKSFEVSLETSLDLVNKIPSEFVKISESGISDPQTLVDLKRSGFDGFLIGENFMKSIRPHQAAYNFMSKYKELSPDFENLNQ</sequence>
<comment type="similarity">
    <text evidence="8">Belongs to the TrpC family.</text>
</comment>
<evidence type="ECO:0000256" key="3">
    <source>
        <dbReference type="ARBA" id="ARBA00022605"/>
    </source>
</evidence>
<accession>A0ABV5JAS5</accession>
<dbReference type="InterPro" id="IPR013798">
    <property type="entry name" value="Indole-3-glycerol_P_synth_dom"/>
</dbReference>
<dbReference type="SUPFAM" id="SSF51366">
    <property type="entry name" value="Ribulose-phoshate binding barrel"/>
    <property type="match status" value="1"/>
</dbReference>
<dbReference type="CDD" id="cd00331">
    <property type="entry name" value="IGPS"/>
    <property type="match status" value="1"/>
</dbReference>
<keyword evidence="3 8" id="KW-0028">Amino-acid biosynthesis</keyword>
<dbReference type="Gene3D" id="3.20.20.70">
    <property type="entry name" value="Aldolase class I"/>
    <property type="match status" value="1"/>
</dbReference>
<organism evidence="10 11">
    <name type="scientific">Echinicola jeungdonensis</name>
    <dbReference type="NCBI Taxonomy" id="709343"/>
    <lineage>
        <taxon>Bacteria</taxon>
        <taxon>Pseudomonadati</taxon>
        <taxon>Bacteroidota</taxon>
        <taxon>Cytophagia</taxon>
        <taxon>Cytophagales</taxon>
        <taxon>Cyclobacteriaceae</taxon>
        <taxon>Echinicola</taxon>
    </lineage>
</organism>
<dbReference type="EMBL" id="JBHMEW010000067">
    <property type="protein sequence ID" value="MFB9213245.1"/>
    <property type="molecule type" value="Genomic_DNA"/>
</dbReference>
<dbReference type="HAMAP" id="MF_00134_B">
    <property type="entry name" value="IGPS_B"/>
    <property type="match status" value="1"/>
</dbReference>
<comment type="pathway">
    <text evidence="2 8">Amino-acid biosynthesis; L-tryptophan biosynthesis; L-tryptophan from chorismate: step 4/5.</text>
</comment>
<evidence type="ECO:0000256" key="5">
    <source>
        <dbReference type="ARBA" id="ARBA00022822"/>
    </source>
</evidence>
<dbReference type="PROSITE" id="PS00614">
    <property type="entry name" value="IGPS"/>
    <property type="match status" value="1"/>
</dbReference>
<dbReference type="RefSeq" id="WP_290248712.1">
    <property type="nucleotide sequence ID" value="NZ_JAUFQT010000001.1"/>
</dbReference>
<name>A0ABV5JAS5_9BACT</name>
<keyword evidence="6 8" id="KW-0057">Aromatic amino acid biosynthesis</keyword>
<evidence type="ECO:0000256" key="1">
    <source>
        <dbReference type="ARBA" id="ARBA00001633"/>
    </source>
</evidence>
<dbReference type="PANTHER" id="PTHR22854">
    <property type="entry name" value="TRYPTOPHAN BIOSYNTHESIS PROTEIN"/>
    <property type="match status" value="1"/>
</dbReference>
<evidence type="ECO:0000256" key="7">
    <source>
        <dbReference type="ARBA" id="ARBA00023239"/>
    </source>
</evidence>
<dbReference type="PANTHER" id="PTHR22854:SF2">
    <property type="entry name" value="INDOLE-3-GLYCEROL-PHOSPHATE SYNTHASE"/>
    <property type="match status" value="1"/>
</dbReference>
<evidence type="ECO:0000313" key="10">
    <source>
        <dbReference type="EMBL" id="MFB9213245.1"/>
    </source>
</evidence>
<comment type="caution">
    <text evidence="10">The sequence shown here is derived from an EMBL/GenBank/DDBJ whole genome shotgun (WGS) entry which is preliminary data.</text>
</comment>
<evidence type="ECO:0000256" key="2">
    <source>
        <dbReference type="ARBA" id="ARBA00004696"/>
    </source>
</evidence>
<dbReference type="GO" id="GO:0004425">
    <property type="term" value="F:indole-3-glycerol-phosphate synthase activity"/>
    <property type="evidence" value="ECO:0007669"/>
    <property type="project" value="UniProtKB-EC"/>
</dbReference>
<dbReference type="EC" id="4.1.1.48" evidence="8"/>
<dbReference type="InterPro" id="IPR013785">
    <property type="entry name" value="Aldolase_TIM"/>
</dbReference>
<dbReference type="Proteomes" id="UP001589654">
    <property type="component" value="Unassembled WGS sequence"/>
</dbReference>
<evidence type="ECO:0000313" key="11">
    <source>
        <dbReference type="Proteomes" id="UP001589654"/>
    </source>
</evidence>
<protein>
    <recommendedName>
        <fullName evidence="8">Indole-3-glycerol phosphate synthase</fullName>
        <shortName evidence="8">IGPS</shortName>
        <ecNumber evidence="8">4.1.1.48</ecNumber>
    </recommendedName>
</protein>
<comment type="catalytic activity">
    <reaction evidence="1 8">
        <text>1-(2-carboxyphenylamino)-1-deoxy-D-ribulose 5-phosphate + H(+) = (1S,2R)-1-C-(indol-3-yl)glycerol 3-phosphate + CO2 + H2O</text>
        <dbReference type="Rhea" id="RHEA:23476"/>
        <dbReference type="ChEBI" id="CHEBI:15377"/>
        <dbReference type="ChEBI" id="CHEBI:15378"/>
        <dbReference type="ChEBI" id="CHEBI:16526"/>
        <dbReference type="ChEBI" id="CHEBI:58613"/>
        <dbReference type="ChEBI" id="CHEBI:58866"/>
        <dbReference type="EC" id="4.1.1.48"/>
    </reaction>
</comment>
<evidence type="ECO:0000256" key="4">
    <source>
        <dbReference type="ARBA" id="ARBA00022793"/>
    </source>
</evidence>
<keyword evidence="4 8" id="KW-0210">Decarboxylase</keyword>
<keyword evidence="5 8" id="KW-0822">Tryptophan biosynthesis</keyword>
<dbReference type="InterPro" id="IPR001468">
    <property type="entry name" value="Indole-3-GlycerolPSynthase_CS"/>
</dbReference>
<feature type="domain" description="Indole-3-glycerol phosphate synthase" evidence="9">
    <location>
        <begin position="4"/>
        <end position="251"/>
    </location>
</feature>
<evidence type="ECO:0000256" key="8">
    <source>
        <dbReference type="HAMAP-Rule" id="MF_00134"/>
    </source>
</evidence>
<proteinExistence type="inferred from homology"/>
<keyword evidence="7 8" id="KW-0456">Lyase</keyword>
<dbReference type="Pfam" id="PF00218">
    <property type="entry name" value="IGPS"/>
    <property type="match status" value="1"/>
</dbReference>
<gene>
    <name evidence="8 10" type="primary">trpC</name>
    <name evidence="10" type="ORF">ACFFUR_15620</name>
</gene>
<evidence type="ECO:0000259" key="9">
    <source>
        <dbReference type="Pfam" id="PF00218"/>
    </source>
</evidence>
<dbReference type="InterPro" id="IPR045186">
    <property type="entry name" value="Indole-3-glycerol_P_synth"/>
</dbReference>
<reference evidence="10 11" key="1">
    <citation type="submission" date="2024-09" db="EMBL/GenBank/DDBJ databases">
        <authorList>
            <person name="Sun Q."/>
            <person name="Mori K."/>
        </authorList>
    </citation>
    <scope>NUCLEOTIDE SEQUENCE [LARGE SCALE GENOMIC DNA]</scope>
    <source>
        <strain evidence="10 11">CECT 7682</strain>
    </source>
</reference>
<keyword evidence="11" id="KW-1185">Reference proteome</keyword>